<feature type="binding site" evidence="10">
    <location>
        <position position="288"/>
    </location>
    <ligand>
        <name>Zn(2+)</name>
        <dbReference type="ChEBI" id="CHEBI:29105"/>
    </ligand>
</feature>
<dbReference type="GO" id="GO:0046872">
    <property type="term" value="F:metal ion binding"/>
    <property type="evidence" value="ECO:0007669"/>
    <property type="project" value="UniProtKB-KW"/>
</dbReference>
<evidence type="ECO:0000256" key="8">
    <source>
        <dbReference type="ARBA" id="ARBA00022884"/>
    </source>
</evidence>
<dbReference type="GO" id="GO:0019843">
    <property type="term" value="F:rRNA binding"/>
    <property type="evidence" value="ECO:0007669"/>
    <property type="project" value="UniProtKB-KW"/>
</dbReference>
<feature type="binding site" evidence="10">
    <location>
        <begin position="207"/>
        <end position="215"/>
    </location>
    <ligand>
        <name>GTP</name>
        <dbReference type="ChEBI" id="CHEBI:37565"/>
    </ligand>
</feature>
<evidence type="ECO:0000256" key="1">
    <source>
        <dbReference type="ARBA" id="ARBA00022490"/>
    </source>
</evidence>
<dbReference type="CDD" id="cd01854">
    <property type="entry name" value="YjeQ_EngC"/>
    <property type="match status" value="1"/>
</dbReference>
<proteinExistence type="inferred from homology"/>
<evidence type="ECO:0000256" key="6">
    <source>
        <dbReference type="ARBA" id="ARBA00022801"/>
    </source>
</evidence>
<protein>
    <recommendedName>
        <fullName evidence="10">Small ribosomal subunit biogenesis GTPase RsgA</fullName>
        <ecNumber evidence="10">3.6.1.-</ecNumber>
    </recommendedName>
</protein>
<evidence type="ECO:0000256" key="2">
    <source>
        <dbReference type="ARBA" id="ARBA00022517"/>
    </source>
</evidence>
<comment type="cofactor">
    <cofactor evidence="10">
        <name>Zn(2+)</name>
        <dbReference type="ChEBI" id="CHEBI:29105"/>
    </cofactor>
    <text evidence="10">Binds 1 zinc ion per subunit.</text>
</comment>
<dbReference type="GO" id="GO:0005525">
    <property type="term" value="F:GTP binding"/>
    <property type="evidence" value="ECO:0007669"/>
    <property type="project" value="UniProtKB-UniRule"/>
</dbReference>
<keyword evidence="3 10" id="KW-0479">Metal-binding</keyword>
<dbReference type="SUPFAM" id="SSF52540">
    <property type="entry name" value="P-loop containing nucleoside triphosphate hydrolases"/>
    <property type="match status" value="1"/>
</dbReference>
<sequence length="359" mass="40637">MINLSDYGYQDIFERQITENEQQTGLIPARVTSIQKENYQVVSAYGNNNAKLKGSLFYLDSKFVTYPAVGDFVLIKPNYQGDDIIYRVLERRTCFSRLNPSQPNAVNGSSAQIVASNFDYVFVMLSLNYDFNVRRAERYVAAAWQSGGIPIVVLTKQDLCIDYEEKAALLQSALPGIDIHVISAHTGFGIENLQKYLKPAHTLVFMGSSGIGKSSLINVLSGNVLMKVNSIREEDSKGRHTTTYRQLFRLENGVLLIDTPGMRELGIWDAEEGISETFADIEDLTSSCRFHNCRHQEEPGCAVKEAIQNGSLTNERWSSYLKLLKEARRSARKAAMLKSKKETTKTREKHVNYNKEEWY</sequence>
<dbReference type="EMBL" id="AP023367">
    <property type="protein sequence ID" value="BCJ95850.1"/>
    <property type="molecule type" value="Genomic_DNA"/>
</dbReference>
<evidence type="ECO:0000256" key="9">
    <source>
        <dbReference type="ARBA" id="ARBA00023134"/>
    </source>
</evidence>
<evidence type="ECO:0000256" key="4">
    <source>
        <dbReference type="ARBA" id="ARBA00022730"/>
    </source>
</evidence>
<evidence type="ECO:0000256" key="7">
    <source>
        <dbReference type="ARBA" id="ARBA00022833"/>
    </source>
</evidence>
<dbReference type="InterPro" id="IPR010914">
    <property type="entry name" value="RsgA_GTPase_dom"/>
</dbReference>
<evidence type="ECO:0000256" key="10">
    <source>
        <dbReference type="HAMAP-Rule" id="MF_01820"/>
    </source>
</evidence>
<feature type="binding site" evidence="10">
    <location>
        <begin position="155"/>
        <end position="158"/>
    </location>
    <ligand>
        <name>GTP</name>
        <dbReference type="ChEBI" id="CHEBI:37565"/>
    </ligand>
</feature>
<keyword evidence="9 10" id="KW-0342">GTP-binding</keyword>
<dbReference type="Proteomes" id="UP000515561">
    <property type="component" value="Chromosome"/>
</dbReference>
<evidence type="ECO:0000313" key="11">
    <source>
        <dbReference type="EMBL" id="BCJ95850.1"/>
    </source>
</evidence>
<accession>A0A6S6R8X7</accession>
<name>A0A6S6R8X7_9FIRM</name>
<dbReference type="Pfam" id="PF03193">
    <property type="entry name" value="RsgA_GTPase"/>
    <property type="match status" value="1"/>
</dbReference>
<dbReference type="InterPro" id="IPR030378">
    <property type="entry name" value="G_CP_dom"/>
</dbReference>
<keyword evidence="8 10" id="KW-0694">RNA-binding</keyword>
<evidence type="ECO:0000256" key="5">
    <source>
        <dbReference type="ARBA" id="ARBA00022741"/>
    </source>
</evidence>
<dbReference type="GO" id="GO:0005737">
    <property type="term" value="C:cytoplasm"/>
    <property type="evidence" value="ECO:0007669"/>
    <property type="project" value="UniProtKB-SubCell"/>
</dbReference>
<keyword evidence="5 10" id="KW-0547">Nucleotide-binding</keyword>
<keyword evidence="2 10" id="KW-0690">Ribosome biogenesis</keyword>
<feature type="binding site" evidence="10">
    <location>
        <position position="295"/>
    </location>
    <ligand>
        <name>Zn(2+)</name>
        <dbReference type="ChEBI" id="CHEBI:29105"/>
    </ligand>
</feature>
<dbReference type="PROSITE" id="PS50936">
    <property type="entry name" value="ENGC_GTPASE"/>
    <property type="match status" value="1"/>
</dbReference>
<dbReference type="PANTHER" id="PTHR32120:SF10">
    <property type="entry name" value="SMALL RIBOSOMAL SUBUNIT BIOGENESIS GTPASE RSGA"/>
    <property type="match status" value="1"/>
</dbReference>
<comment type="function">
    <text evidence="10">One of several proteins that assist in the late maturation steps of the functional core of the 30S ribosomal subunit. Helps release RbfA from mature subunits. May play a role in the assembly of ribosomal proteins into the subunit. Circularly permuted GTPase that catalyzes slow GTP hydrolysis, GTPase activity is stimulated by the 30S ribosomal subunit.</text>
</comment>
<gene>
    <name evidence="11" type="primary">yloQ</name>
    <name evidence="10" type="synonym">rsgA</name>
    <name evidence="11" type="ORF">acsn021_34190</name>
</gene>
<dbReference type="Gene3D" id="3.40.50.300">
    <property type="entry name" value="P-loop containing nucleotide triphosphate hydrolases"/>
    <property type="match status" value="1"/>
</dbReference>
<comment type="subcellular location">
    <subcellularLocation>
        <location evidence="10">Cytoplasm</location>
    </subcellularLocation>
</comment>
<keyword evidence="12" id="KW-1185">Reference proteome</keyword>
<comment type="subunit">
    <text evidence="10">Monomer. Associates with 30S ribosomal subunit, binds 16S rRNA.</text>
</comment>
<dbReference type="KEGG" id="acel:acsn021_34190"/>
<dbReference type="PANTHER" id="PTHR32120">
    <property type="entry name" value="SMALL RIBOSOMAL SUBUNIT BIOGENESIS GTPASE RSGA"/>
    <property type="match status" value="1"/>
</dbReference>
<keyword evidence="7 10" id="KW-0862">Zinc</keyword>
<keyword evidence="6 10" id="KW-0378">Hydrolase</keyword>
<feature type="binding site" evidence="10">
    <location>
        <position position="293"/>
    </location>
    <ligand>
        <name>Zn(2+)</name>
        <dbReference type="ChEBI" id="CHEBI:29105"/>
    </ligand>
</feature>
<evidence type="ECO:0000313" key="12">
    <source>
        <dbReference type="Proteomes" id="UP000515561"/>
    </source>
</evidence>
<dbReference type="EC" id="3.6.1.-" evidence="10"/>
<dbReference type="RefSeq" id="WP_184093637.1">
    <property type="nucleotide sequence ID" value="NZ_AP023367.1"/>
</dbReference>
<dbReference type="AlphaFoldDB" id="A0A6S6R8X7"/>
<dbReference type="GO" id="GO:0042274">
    <property type="term" value="P:ribosomal small subunit biogenesis"/>
    <property type="evidence" value="ECO:0007669"/>
    <property type="project" value="UniProtKB-UniRule"/>
</dbReference>
<dbReference type="PROSITE" id="PS51721">
    <property type="entry name" value="G_CP"/>
    <property type="match status" value="1"/>
</dbReference>
<dbReference type="HAMAP" id="MF_01820">
    <property type="entry name" value="GTPase_RsgA"/>
    <property type="match status" value="1"/>
</dbReference>
<reference evidence="11 12" key="1">
    <citation type="journal article" date="2016" name="Int. J. Syst. Evol. Microbiol.">
        <title>Descriptions of Anaerotaenia torta gen. nov., sp. nov. and Anaerocolumna cellulosilytica gen. nov., sp. nov. isolated from a methanogenic reactor of cattle waste.</title>
        <authorList>
            <person name="Uek A."/>
            <person name="Ohtaki Y."/>
            <person name="Kaku N."/>
            <person name="Ueki K."/>
        </authorList>
    </citation>
    <scope>NUCLEOTIDE SEQUENCE [LARGE SCALE GENOMIC DNA]</scope>
    <source>
        <strain evidence="11 12">SN021</strain>
    </source>
</reference>
<organism evidence="11 12">
    <name type="scientific">Anaerocolumna cellulosilytica</name>
    <dbReference type="NCBI Taxonomy" id="433286"/>
    <lineage>
        <taxon>Bacteria</taxon>
        <taxon>Bacillati</taxon>
        <taxon>Bacillota</taxon>
        <taxon>Clostridia</taxon>
        <taxon>Lachnospirales</taxon>
        <taxon>Lachnospiraceae</taxon>
        <taxon>Anaerocolumna</taxon>
    </lineage>
</organism>
<feature type="binding site" evidence="10">
    <location>
        <position position="301"/>
    </location>
    <ligand>
        <name>Zn(2+)</name>
        <dbReference type="ChEBI" id="CHEBI:29105"/>
    </ligand>
</feature>
<dbReference type="Gene3D" id="1.10.40.50">
    <property type="entry name" value="Probable gtpase engc, domain 3"/>
    <property type="match status" value="1"/>
</dbReference>
<dbReference type="InterPro" id="IPR004881">
    <property type="entry name" value="Ribosome_biogen_GTPase_RsgA"/>
</dbReference>
<keyword evidence="4 10" id="KW-0699">rRNA-binding</keyword>
<evidence type="ECO:0000256" key="3">
    <source>
        <dbReference type="ARBA" id="ARBA00022723"/>
    </source>
</evidence>
<dbReference type="NCBIfam" id="TIGR00157">
    <property type="entry name" value="ribosome small subunit-dependent GTPase A"/>
    <property type="match status" value="1"/>
</dbReference>
<dbReference type="InterPro" id="IPR027417">
    <property type="entry name" value="P-loop_NTPase"/>
</dbReference>
<keyword evidence="1 10" id="KW-0963">Cytoplasm</keyword>
<comment type="similarity">
    <text evidence="10">Belongs to the TRAFAC class YlqF/YawG GTPase family. RsgA subfamily.</text>
</comment>
<dbReference type="GO" id="GO:0003924">
    <property type="term" value="F:GTPase activity"/>
    <property type="evidence" value="ECO:0007669"/>
    <property type="project" value="UniProtKB-UniRule"/>
</dbReference>